<proteinExistence type="predicted"/>
<accession>A0ABQ0TFD6</accession>
<dbReference type="RefSeq" id="WP_162839542.1">
    <property type="nucleotide sequence ID" value="NZ_BJON01000002.1"/>
</dbReference>
<evidence type="ECO:0000313" key="1">
    <source>
        <dbReference type="EMBL" id="GED66673.1"/>
    </source>
</evidence>
<organism evidence="1 2">
    <name type="scientific">Brevibacillus reuszeri</name>
    <dbReference type="NCBI Taxonomy" id="54915"/>
    <lineage>
        <taxon>Bacteria</taxon>
        <taxon>Bacillati</taxon>
        <taxon>Bacillota</taxon>
        <taxon>Bacilli</taxon>
        <taxon>Bacillales</taxon>
        <taxon>Paenibacillaceae</taxon>
        <taxon>Brevibacillus</taxon>
    </lineage>
</organism>
<reference evidence="1 2" key="1">
    <citation type="submission" date="2019-06" db="EMBL/GenBank/DDBJ databases">
        <title>Whole genome shotgun sequence of Brevibacillus reuszeri NBRC 15719.</title>
        <authorList>
            <person name="Hosoyama A."/>
            <person name="Uohara A."/>
            <person name="Ohji S."/>
            <person name="Ichikawa N."/>
        </authorList>
    </citation>
    <scope>NUCLEOTIDE SEQUENCE [LARGE SCALE GENOMIC DNA]</scope>
    <source>
        <strain evidence="1 2">NBRC 15719</strain>
    </source>
</reference>
<keyword evidence="2" id="KW-1185">Reference proteome</keyword>
<protein>
    <submittedName>
        <fullName evidence="1">Uncharacterized protein</fullName>
    </submittedName>
</protein>
<dbReference type="EMBL" id="BJON01000002">
    <property type="protein sequence ID" value="GED66673.1"/>
    <property type="molecule type" value="Genomic_DNA"/>
</dbReference>
<evidence type="ECO:0000313" key="2">
    <source>
        <dbReference type="Proteomes" id="UP000319578"/>
    </source>
</evidence>
<dbReference type="Proteomes" id="UP000319578">
    <property type="component" value="Unassembled WGS sequence"/>
</dbReference>
<comment type="caution">
    <text evidence="1">The sequence shown here is derived from an EMBL/GenBank/DDBJ whole genome shotgun (WGS) entry which is preliminary data.</text>
</comment>
<name>A0ABQ0TFD6_9BACL</name>
<gene>
    <name evidence="1" type="ORF">BRE01_03750</name>
</gene>
<sequence>MDKHKVIEAYRRGLITLQECGQILGAEKTQLDDLMRVDHLRQPISSNPFLVVDRFS</sequence>